<dbReference type="GO" id="GO:0005829">
    <property type="term" value="C:cytosol"/>
    <property type="evidence" value="ECO:0007669"/>
    <property type="project" value="GOC"/>
</dbReference>
<comment type="caution">
    <text evidence="4">The sequence shown here is derived from an EMBL/GenBank/DDBJ whole genome shotgun (WGS) entry which is preliminary data.</text>
</comment>
<dbReference type="PANTHER" id="PTHR15954">
    <property type="entry name" value="VACUOLAR PROTEIN SORTING-ASSOCIATED PROTEIN 51 HOMOLOG"/>
    <property type="match status" value="1"/>
</dbReference>
<dbReference type="GeneID" id="62165477"/>
<feature type="region of interest" description="Disordered" evidence="3">
    <location>
        <begin position="80"/>
        <end position="114"/>
    </location>
</feature>
<dbReference type="PANTHER" id="PTHR15954:SF4">
    <property type="entry name" value="VACUOLAR PROTEIN SORTING-ASSOCIATED PROTEIN 51 HOMOLOG"/>
    <property type="match status" value="1"/>
</dbReference>
<keyword evidence="2" id="KW-0445">Lipid transport</keyword>
<dbReference type="GO" id="GO:0000938">
    <property type="term" value="C:GARP complex"/>
    <property type="evidence" value="ECO:0007669"/>
    <property type="project" value="UniProtKB-UniRule"/>
</dbReference>
<keyword evidence="2" id="KW-0653">Protein transport</keyword>
<dbReference type="Pfam" id="PF08700">
    <property type="entry name" value="VPS51_Exo84_N"/>
    <property type="match status" value="1"/>
</dbReference>
<dbReference type="GO" id="GO:0006869">
    <property type="term" value="P:lipid transport"/>
    <property type="evidence" value="ECO:0007669"/>
    <property type="project" value="UniProtKB-UniRule"/>
</dbReference>
<keyword evidence="5" id="KW-1185">Reference proteome</keyword>
<dbReference type="RefSeq" id="XP_038742286.1">
    <property type="nucleotide sequence ID" value="XM_038892403.1"/>
</dbReference>
<feature type="compositionally biased region" description="Low complexity" evidence="3">
    <location>
        <begin position="39"/>
        <end position="55"/>
    </location>
</feature>
<dbReference type="GO" id="GO:1990745">
    <property type="term" value="C:EARP complex"/>
    <property type="evidence" value="ECO:0007669"/>
    <property type="project" value="TreeGrafter"/>
</dbReference>
<evidence type="ECO:0000256" key="1">
    <source>
        <dbReference type="ARBA" id="ARBA00006080"/>
    </source>
</evidence>
<evidence type="ECO:0000313" key="4">
    <source>
        <dbReference type="EMBL" id="KAF9872825.1"/>
    </source>
</evidence>
<dbReference type="GO" id="GO:0048193">
    <property type="term" value="P:Golgi vesicle transport"/>
    <property type="evidence" value="ECO:0007669"/>
    <property type="project" value="TreeGrafter"/>
</dbReference>
<feature type="region of interest" description="Disordered" evidence="3">
    <location>
        <begin position="286"/>
        <end position="308"/>
    </location>
</feature>
<organism evidence="4 5">
    <name type="scientific">Colletotrichum karsti</name>
    <dbReference type="NCBI Taxonomy" id="1095194"/>
    <lineage>
        <taxon>Eukaryota</taxon>
        <taxon>Fungi</taxon>
        <taxon>Dikarya</taxon>
        <taxon>Ascomycota</taxon>
        <taxon>Pezizomycotina</taxon>
        <taxon>Sordariomycetes</taxon>
        <taxon>Hypocreomycetidae</taxon>
        <taxon>Glomerellales</taxon>
        <taxon>Glomerellaceae</taxon>
        <taxon>Colletotrichum</taxon>
        <taxon>Colletotrichum boninense species complex</taxon>
    </lineage>
</organism>
<dbReference type="AlphaFoldDB" id="A0A9P6HZ53"/>
<feature type="region of interest" description="Disordered" evidence="3">
    <location>
        <begin position="1"/>
        <end position="68"/>
    </location>
</feature>
<dbReference type="GO" id="GO:0007030">
    <property type="term" value="P:Golgi organization"/>
    <property type="evidence" value="ECO:0007669"/>
    <property type="project" value="UniProtKB-UniRule"/>
</dbReference>
<reference evidence="4" key="2">
    <citation type="submission" date="2020-11" db="EMBL/GenBank/DDBJ databases">
        <title>Whole genome sequencing of Colletotrichum sp.</title>
        <authorList>
            <person name="Li H."/>
        </authorList>
    </citation>
    <scope>NUCLEOTIDE SEQUENCE</scope>
    <source>
        <strain evidence="4">CkLH20</strain>
    </source>
</reference>
<dbReference type="InterPro" id="IPR014812">
    <property type="entry name" value="Vps51"/>
</dbReference>
<comment type="function">
    <text evidence="2">Acts as component of the GARP complex that is involved in retrograde transport from early and late endosomes to the trans-Golgi network (TGN).</text>
</comment>
<name>A0A9P6HZ53_9PEZI</name>
<proteinExistence type="inferred from homology"/>
<comment type="subcellular location">
    <subcellularLocation>
        <location evidence="2">Golgi apparatus</location>
        <location evidence="2">trans-Golgi network</location>
    </subcellularLocation>
</comment>
<feature type="compositionally biased region" description="Basic and acidic residues" evidence="3">
    <location>
        <begin position="94"/>
        <end position="105"/>
    </location>
</feature>
<reference evidence="4" key="1">
    <citation type="submission" date="2020-03" db="EMBL/GenBank/DDBJ databases">
        <authorList>
            <person name="He L."/>
        </authorList>
    </citation>
    <scope>NUCLEOTIDE SEQUENCE</scope>
    <source>
        <strain evidence="4">CkLH20</strain>
    </source>
</reference>
<dbReference type="OrthoDB" id="203678at2759"/>
<dbReference type="GO" id="GO:0042147">
    <property type="term" value="P:retrograde transport, endosome to Golgi"/>
    <property type="evidence" value="ECO:0007669"/>
    <property type="project" value="UniProtKB-UniRule"/>
</dbReference>
<dbReference type="GO" id="GO:0032456">
    <property type="term" value="P:endocytic recycling"/>
    <property type="evidence" value="ECO:0007669"/>
    <property type="project" value="TreeGrafter"/>
</dbReference>
<dbReference type="Proteomes" id="UP000781932">
    <property type="component" value="Unassembled WGS sequence"/>
</dbReference>
<comment type="similarity">
    <text evidence="1 2">Belongs to the VPS51 family.</text>
</comment>
<feature type="compositionally biased region" description="Polar residues" evidence="3">
    <location>
        <begin position="20"/>
        <end position="29"/>
    </location>
</feature>
<accession>A0A9P6HZ53</accession>
<sequence length="308" mass="33234">MSTIASPREPPALTRRVSAQPHTPTSSARPSLEAPRSLASSPNPGSSAAFNAPASGPGGAPAPSKRANRAALREYYNLKKAGGTPSLEVTPDDASERGGVAEHSEVPPSELDNPSFDAEAYVRKALAENTLDELLRVYTRVLGEIRALDAEKKALVYDNYSKLISATETIRKMRANMDPLNPMASTLDPAIAGIYAQASSIRDALRQNVAPPDSKERQDQAAAARRRRTRELAKEVLGTPQKLRKLVKEGKIAEARKTWEMPRRLLEVWREKGLGGKDVTECLEEGDAALRGGTGESSIRTSKDSGRS</sequence>
<evidence type="ECO:0000313" key="5">
    <source>
        <dbReference type="Proteomes" id="UP000781932"/>
    </source>
</evidence>
<dbReference type="GO" id="GO:0016020">
    <property type="term" value="C:membrane"/>
    <property type="evidence" value="ECO:0007669"/>
    <property type="project" value="TreeGrafter"/>
</dbReference>
<feature type="region of interest" description="Disordered" evidence="3">
    <location>
        <begin position="208"/>
        <end position="235"/>
    </location>
</feature>
<dbReference type="EMBL" id="JAATWM020000035">
    <property type="protein sequence ID" value="KAF9872825.1"/>
    <property type="molecule type" value="Genomic_DNA"/>
</dbReference>
<comment type="subunit">
    <text evidence="2">Component of the Golgi-associated retrograde protein (GARP) complex.</text>
</comment>
<dbReference type="GO" id="GO:0015031">
    <property type="term" value="P:protein transport"/>
    <property type="evidence" value="ECO:0007669"/>
    <property type="project" value="UniProtKB-UniRule"/>
</dbReference>
<gene>
    <name evidence="4" type="ORF">CkaCkLH20_09688</name>
</gene>
<evidence type="ECO:0000256" key="3">
    <source>
        <dbReference type="SAM" id="MobiDB-lite"/>
    </source>
</evidence>
<keyword evidence="2" id="KW-0813">Transport</keyword>
<protein>
    <recommendedName>
        <fullName evidence="2">Vacuolar protein sorting-associated protein 51 homolog</fullName>
    </recommendedName>
</protein>
<keyword evidence="2" id="KW-0333">Golgi apparatus</keyword>
<evidence type="ECO:0000256" key="2">
    <source>
        <dbReference type="RuleBase" id="RU368010"/>
    </source>
</evidence>